<protein>
    <submittedName>
        <fullName evidence="1">Uncharacterized protein</fullName>
    </submittedName>
</protein>
<dbReference type="EMBL" id="CAADHB010000195">
    <property type="protein sequence ID" value="VFK81002.1"/>
    <property type="molecule type" value="Genomic_DNA"/>
</dbReference>
<name>A0A451BRR3_9GAMM</name>
<gene>
    <name evidence="1" type="ORF">BECKSD772D_GA0070982_11954</name>
</gene>
<sequence length="167" mass="18143">MTSTPLLPEDLLRDFECGRSHPALAIRYRCSRRAYEVQALSGIQGFRCGVVGEDSGALGASSRKMAFQKVSLNYSETPRPLPAPCPTRCGTSAKGTRSRLPNSSCPVILARLSLGDVMPQSRRASNWGLADIPGSFFSLSILRWKSSLISAVRRGGIVLDPLLHQLQ</sequence>
<dbReference type="AlphaFoldDB" id="A0A451BRR3"/>
<accession>A0A451BRR3</accession>
<organism evidence="1">
    <name type="scientific">Candidatus Kentrum sp. SD</name>
    <dbReference type="NCBI Taxonomy" id="2126332"/>
    <lineage>
        <taxon>Bacteria</taxon>
        <taxon>Pseudomonadati</taxon>
        <taxon>Pseudomonadota</taxon>
        <taxon>Gammaproteobacteria</taxon>
        <taxon>Candidatus Kentrum</taxon>
    </lineage>
</organism>
<proteinExistence type="predicted"/>
<evidence type="ECO:0000313" key="1">
    <source>
        <dbReference type="EMBL" id="VFK81002.1"/>
    </source>
</evidence>
<reference evidence="1" key="1">
    <citation type="submission" date="2019-02" db="EMBL/GenBank/DDBJ databases">
        <authorList>
            <person name="Gruber-Vodicka R. H."/>
            <person name="Seah K. B. B."/>
        </authorList>
    </citation>
    <scope>NUCLEOTIDE SEQUENCE</scope>
    <source>
        <strain evidence="1">BECK_S127</strain>
    </source>
</reference>